<name>A0ABT3J5M7_9RHOB</name>
<dbReference type="Gene3D" id="1.10.3210.10">
    <property type="entry name" value="Hypothetical protein af1432"/>
    <property type="match status" value="1"/>
</dbReference>
<dbReference type="EMBL" id="JAPDOG010000014">
    <property type="protein sequence ID" value="MCW3783004.1"/>
    <property type="molecule type" value="Genomic_DNA"/>
</dbReference>
<dbReference type="SUPFAM" id="SSF109604">
    <property type="entry name" value="HD-domain/PDEase-like"/>
    <property type="match status" value="1"/>
</dbReference>
<comment type="caution">
    <text evidence="1">The sequence shown here is derived from an EMBL/GenBank/DDBJ whole genome shotgun (WGS) entry which is preliminary data.</text>
</comment>
<keyword evidence="2" id="KW-1185">Reference proteome</keyword>
<dbReference type="RefSeq" id="WP_264772638.1">
    <property type="nucleotide sequence ID" value="NZ_JAPDOG010000014.1"/>
</dbReference>
<protein>
    <submittedName>
        <fullName evidence="1">HD domain-containing protein</fullName>
    </submittedName>
</protein>
<dbReference type="Pfam" id="PF13328">
    <property type="entry name" value="HD_4"/>
    <property type="match status" value="1"/>
</dbReference>
<evidence type="ECO:0000313" key="2">
    <source>
        <dbReference type="Proteomes" id="UP001207582"/>
    </source>
</evidence>
<reference evidence="1 2" key="1">
    <citation type="submission" date="2022-10" db="EMBL/GenBank/DDBJ databases">
        <title>Defluviimonas sp. CAU 1641 isolated from mud.</title>
        <authorList>
            <person name="Kim W."/>
        </authorList>
    </citation>
    <scope>NUCLEOTIDE SEQUENCE [LARGE SCALE GENOMIC DNA]</scope>
    <source>
        <strain evidence="1 2">CAU 1641</strain>
    </source>
</reference>
<accession>A0ABT3J5M7</accession>
<evidence type="ECO:0000313" key="1">
    <source>
        <dbReference type="EMBL" id="MCW3783004.1"/>
    </source>
</evidence>
<proteinExistence type="predicted"/>
<gene>
    <name evidence="1" type="ORF">OM960_15755</name>
</gene>
<sequence length="224" mass="25006">MTDMSEFSKRGISMRYWLQGRGFHLALEAMDFAKGFHTGTRKDGVTPEFDHQVSIAHYLRTLEASLSYPQETFATVFLHDVREDFDVADGEIRVRFGDRTANAVAAMTKTFRGEKRHPGAVFSAIANDPVASVAKGADRGHNHRSMVGVFSIGKQKEYLAETKVYFLPMLKEARRRFPAQEPVYENIKHALTGEIALIEAIHAAMRPEPQPAAKDGGDDLRPGN</sequence>
<dbReference type="Proteomes" id="UP001207582">
    <property type="component" value="Unassembled WGS sequence"/>
</dbReference>
<organism evidence="1 2">
    <name type="scientific">Defluviimonas salinarum</name>
    <dbReference type="NCBI Taxonomy" id="2992147"/>
    <lineage>
        <taxon>Bacteria</taxon>
        <taxon>Pseudomonadati</taxon>
        <taxon>Pseudomonadota</taxon>
        <taxon>Alphaproteobacteria</taxon>
        <taxon>Rhodobacterales</taxon>
        <taxon>Paracoccaceae</taxon>
        <taxon>Albidovulum</taxon>
    </lineage>
</organism>